<gene>
    <name evidence="2" type="ORF">DB32_002099</name>
</gene>
<dbReference type="KEGG" id="samy:DB32_002099"/>
<dbReference type="RefSeq" id="WP_053232238.1">
    <property type="nucleotide sequence ID" value="NZ_CP011125.1"/>
</dbReference>
<dbReference type="STRING" id="927083.DB32_002099"/>
<reference evidence="2 3" key="1">
    <citation type="submission" date="2015-03" db="EMBL/GenBank/DDBJ databases">
        <title>Genome assembly of Sandaracinus amylolyticus DSM 53668.</title>
        <authorList>
            <person name="Sharma G."/>
            <person name="Subramanian S."/>
        </authorList>
    </citation>
    <scope>NUCLEOTIDE SEQUENCE [LARGE SCALE GENOMIC DNA]</scope>
    <source>
        <strain evidence="2 3">DSM 53668</strain>
    </source>
</reference>
<accession>A0A0F6W1B1</accession>
<dbReference type="Proteomes" id="UP000034883">
    <property type="component" value="Chromosome"/>
</dbReference>
<evidence type="ECO:0000259" key="1">
    <source>
        <dbReference type="Pfam" id="PF17517"/>
    </source>
</evidence>
<dbReference type="EMBL" id="CP011125">
    <property type="protein sequence ID" value="AKF04950.1"/>
    <property type="molecule type" value="Genomic_DNA"/>
</dbReference>
<dbReference type="PROSITE" id="PS51257">
    <property type="entry name" value="PROKAR_LIPOPROTEIN"/>
    <property type="match status" value="1"/>
</dbReference>
<evidence type="ECO:0000313" key="2">
    <source>
        <dbReference type="EMBL" id="AKF04950.1"/>
    </source>
</evidence>
<name>A0A0F6W1B1_9BACT</name>
<dbReference type="InterPro" id="IPR035234">
    <property type="entry name" value="IgGFc-bd_N"/>
</dbReference>
<dbReference type="PANTHER" id="PTHR46534:SF1">
    <property type="entry name" value="IGGFC-BINDING PROTEIN N-TERMINAL DOMAIN-CONTAINING PROTEIN"/>
    <property type="match status" value="1"/>
</dbReference>
<feature type="domain" description="IgGFc-binding protein N-terminal" evidence="1">
    <location>
        <begin position="246"/>
        <end position="585"/>
    </location>
</feature>
<keyword evidence="3" id="KW-1185">Reference proteome</keyword>
<organism evidence="2 3">
    <name type="scientific">Sandaracinus amylolyticus</name>
    <dbReference type="NCBI Taxonomy" id="927083"/>
    <lineage>
        <taxon>Bacteria</taxon>
        <taxon>Pseudomonadati</taxon>
        <taxon>Myxococcota</taxon>
        <taxon>Polyangia</taxon>
        <taxon>Polyangiales</taxon>
        <taxon>Sandaracinaceae</taxon>
        <taxon>Sandaracinus</taxon>
    </lineage>
</organism>
<sequence length="606" mass="64239">MIRVCVLALAIALVGCSDEPRPPGRDAGAGDAPESICGEPDTLRCEGLVHYRCGADGRTREDETHCDEACSASLGCVACVPGQRRCDGNRSEVCLPDGSGYTHVRDCADWGSVCSGNGDCGDECAIAERRNGYIGCEYFAAPLGNHLLDLSTFTFRISIANPGAAPAHVRIQRGGDDVRSLDVAAGDLEVVTLPWTESAWVGEQAESIASPDAAYRVIADRPVVVTQFNPYEYATSAGTTFSHSNDASLLLPVHALAGRYVGLSFAPFNVLDPLAGVVQWTGAIALVGVSPDPVRVRMHLRAPIEAERSGRWPALTVGDVLELELARGEVVQVFAKRPPPCGAGRDGARSVLGSNAIACDDPAHDLTGSSIEADGPLAVFATHPCLYAPFYAPACDHVEEQLAPVRAWGRSFRASALVQPGVDTANLVRIVASAHDTEITFDPPPVDGATFALPSREHRDLVVRGPFSIEATHPVQVSVLTLGAGYAEPETPVGDPALTMLVPREQYRADYTFVAPETYRSTLDGQSYLTVVRARDVGILLDGAPLEVPFRSIGDEQVATFPISGGIHTLVAADPEARIGALVFGLARYTSYAYPAGLDLETVDLE</sequence>
<evidence type="ECO:0000313" key="3">
    <source>
        <dbReference type="Proteomes" id="UP000034883"/>
    </source>
</evidence>
<dbReference type="Pfam" id="PF17517">
    <property type="entry name" value="IgGFc_binding"/>
    <property type="match status" value="1"/>
</dbReference>
<dbReference type="PANTHER" id="PTHR46534">
    <property type="entry name" value="IGGFC_BINDING DOMAIN-CONTAINING PROTEIN"/>
    <property type="match status" value="1"/>
</dbReference>
<proteinExistence type="predicted"/>
<protein>
    <submittedName>
        <fullName evidence="2">Hemagglutinin/hemolysin-related protein</fullName>
    </submittedName>
</protein>
<dbReference type="AlphaFoldDB" id="A0A0F6W1B1"/>